<dbReference type="InterPro" id="IPR003010">
    <property type="entry name" value="C-N_Hydrolase"/>
</dbReference>
<evidence type="ECO:0000256" key="4">
    <source>
        <dbReference type="ARBA" id="ARBA00017309"/>
    </source>
</evidence>
<organism evidence="13 14">
    <name type="scientific">Acropora cervicornis</name>
    <name type="common">Staghorn coral</name>
    <dbReference type="NCBI Taxonomy" id="6130"/>
    <lineage>
        <taxon>Eukaryota</taxon>
        <taxon>Metazoa</taxon>
        <taxon>Cnidaria</taxon>
        <taxon>Anthozoa</taxon>
        <taxon>Hexacorallia</taxon>
        <taxon>Scleractinia</taxon>
        <taxon>Astrocoeniina</taxon>
        <taxon>Acroporidae</taxon>
        <taxon>Acropora</taxon>
    </lineage>
</organism>
<evidence type="ECO:0000256" key="7">
    <source>
        <dbReference type="ARBA" id="ARBA00022840"/>
    </source>
</evidence>
<comment type="similarity">
    <text evidence="2">In the C-terminal section; belongs to the NAD synthetase family.</text>
</comment>
<feature type="domain" description="CN hydrolase" evidence="12">
    <location>
        <begin position="5"/>
        <end position="275"/>
    </location>
</feature>
<evidence type="ECO:0000313" key="13">
    <source>
        <dbReference type="EMBL" id="KAK2548343.1"/>
    </source>
</evidence>
<evidence type="ECO:0000256" key="9">
    <source>
        <dbReference type="ARBA" id="ARBA00030681"/>
    </source>
</evidence>
<dbReference type="Proteomes" id="UP001249851">
    <property type="component" value="Unassembled WGS sequence"/>
</dbReference>
<protein>
    <recommendedName>
        <fullName evidence="4">Glutamine-dependent NAD(+) synthetase</fullName>
        <ecNumber evidence="3">6.3.5.1</ecNumber>
    </recommendedName>
    <alternativeName>
        <fullName evidence="9">NAD(+) synthase [glutamine-hydrolyzing]</fullName>
    </alternativeName>
</protein>
<dbReference type="InterPro" id="IPR014445">
    <property type="entry name" value="Gln-dep_NAD_synthase"/>
</dbReference>
<feature type="region of interest" description="Disordered" evidence="11">
    <location>
        <begin position="763"/>
        <end position="800"/>
    </location>
</feature>
<gene>
    <name evidence="13" type="ORF">P5673_031502</name>
</gene>
<dbReference type="PANTHER" id="PTHR23090:SF9">
    <property type="entry name" value="GLUTAMINE-DEPENDENT NAD(+) SYNTHETASE"/>
    <property type="match status" value="1"/>
</dbReference>
<dbReference type="InterPro" id="IPR014729">
    <property type="entry name" value="Rossmann-like_a/b/a_fold"/>
</dbReference>
<dbReference type="PROSITE" id="PS50263">
    <property type="entry name" value="CN_HYDROLASE"/>
    <property type="match status" value="1"/>
</dbReference>
<dbReference type="CDD" id="cd07570">
    <property type="entry name" value="GAT_Gln-NAD-synth"/>
    <property type="match status" value="1"/>
</dbReference>
<feature type="compositionally biased region" description="Basic and acidic residues" evidence="11">
    <location>
        <begin position="790"/>
        <end position="800"/>
    </location>
</feature>
<comment type="caution">
    <text evidence="13">The sequence shown here is derived from an EMBL/GenBank/DDBJ whole genome shotgun (WGS) entry which is preliminary data.</text>
</comment>
<dbReference type="SUPFAM" id="SSF52402">
    <property type="entry name" value="Adenine nucleotide alpha hydrolases-like"/>
    <property type="match status" value="1"/>
</dbReference>
<evidence type="ECO:0000256" key="11">
    <source>
        <dbReference type="SAM" id="MobiDB-lite"/>
    </source>
</evidence>
<sequence>MGRKVTLATSSLNQWALDFEGNLKRILQSITIAKAHGASYRLGPELEIPGYGCNDHFLESDTLLHSFQVLALLLKSPITKDMICDVGMPVMHRNVRYNCRVIFLNSKILLIRPKMTLACDANYREGRWFTKWTKAKQTEEYFLPRMISEITGQVTVPFGDGVISTLDTCIGTEICEEIFSVNGPHIDMVLDGVEIITNGSASHHQLRKLNTRVDYVKDATIKGGGIYMYANLRGCDGERIYYDGCPMIAVNGEIVAQGAQFSLKEVEVVTATVDLEEVRSHRGATPTFGSCATAIHQTFPRVKVDFALSHEDDITIPSADAIDVHYHTPEEEISLGPACWLWDYLRRSGQAGFFLPLSGGIDSSSTACIVSSMCHQVCQAVKNGDQQVLEDVRRIVNDNAYIPTDPKELGNRVFVTCYMGTENSSEETKKRARITIDAAVSAVLGIFTAVTGKIPKFKLHGGTHRENLAMQNVQARLRMVLAYLFAQLIMWARGLPGGLLVLGSANVDESLCGYLTKYDCSSADINPIGGISKKDLKAFIFYCEDMGMTYDELSMFGRLRKVSRCGPYSMFCKLVHSWRGKYAPVNVAEKVKRFFRAYSVNRHKMTTLTPAYHAENYSPDDNRFDHRPFLYNIHWPWQMRLIDDEIRRLQQAAETSQLRHQQSHLHANDDTVFGSLQDHIGGSDGLTSLVSTKNERSGSQSCSEELVHQTRRDRLERTVETLSNFNRGSLRAQSRGTPPCPALIRIKSEPADFSDGCNSLVNAHGDTGRMSRKRRESHATGHAQDGDQASGEKHMRMTSL</sequence>
<evidence type="ECO:0000259" key="12">
    <source>
        <dbReference type="PROSITE" id="PS50263"/>
    </source>
</evidence>
<dbReference type="InterPro" id="IPR022310">
    <property type="entry name" value="NAD/GMP_synthase"/>
</dbReference>
<proteinExistence type="inferred from homology"/>
<dbReference type="EC" id="6.3.5.1" evidence="3"/>
<reference evidence="13" key="1">
    <citation type="journal article" date="2023" name="G3 (Bethesda)">
        <title>Whole genome assembly and annotation of the endangered Caribbean coral Acropora cervicornis.</title>
        <authorList>
            <person name="Selwyn J.D."/>
            <person name="Vollmer S.V."/>
        </authorList>
    </citation>
    <scope>NUCLEOTIDE SEQUENCE</scope>
    <source>
        <strain evidence="13">K2</strain>
    </source>
</reference>
<dbReference type="GO" id="GO:0005737">
    <property type="term" value="C:cytoplasm"/>
    <property type="evidence" value="ECO:0007669"/>
    <property type="project" value="InterPro"/>
</dbReference>
<dbReference type="AlphaFoldDB" id="A0AAD9USJ6"/>
<evidence type="ECO:0000256" key="5">
    <source>
        <dbReference type="ARBA" id="ARBA00022598"/>
    </source>
</evidence>
<evidence type="ECO:0000256" key="2">
    <source>
        <dbReference type="ARBA" id="ARBA00007145"/>
    </source>
</evidence>
<feature type="region of interest" description="Disordered" evidence="11">
    <location>
        <begin position="684"/>
        <end position="713"/>
    </location>
</feature>
<dbReference type="InterPro" id="IPR003694">
    <property type="entry name" value="NAD_synthase"/>
</dbReference>
<keyword evidence="5" id="KW-0436">Ligase</keyword>
<dbReference type="SUPFAM" id="SSF56317">
    <property type="entry name" value="Carbon-nitrogen hydrolase"/>
    <property type="match status" value="1"/>
</dbReference>
<dbReference type="FunFam" id="3.40.50.620:FF:000036">
    <property type="entry name" value="Glutamine-dependent NAD(+) synthetase"/>
    <property type="match status" value="1"/>
</dbReference>
<comment type="pathway">
    <text evidence="1">Cofactor biosynthesis; NAD(+) biosynthesis; NAD(+) from deamido-NAD(+) (L-Gln route): step 1/1.</text>
</comment>
<dbReference type="EMBL" id="JARQWQ010000149">
    <property type="protein sequence ID" value="KAK2548343.1"/>
    <property type="molecule type" value="Genomic_DNA"/>
</dbReference>
<keyword evidence="7" id="KW-0067">ATP-binding</keyword>
<feature type="compositionally biased region" description="Polar residues" evidence="11">
    <location>
        <begin position="685"/>
        <end position="703"/>
    </location>
</feature>
<dbReference type="GO" id="GO:0009435">
    <property type="term" value="P:NAD+ biosynthetic process"/>
    <property type="evidence" value="ECO:0007669"/>
    <property type="project" value="InterPro"/>
</dbReference>
<evidence type="ECO:0000256" key="3">
    <source>
        <dbReference type="ARBA" id="ARBA00012743"/>
    </source>
</evidence>
<keyword evidence="6" id="KW-0547">Nucleotide-binding</keyword>
<dbReference type="HAMAP" id="MF_02090">
    <property type="entry name" value="NadE_glutamine_dep"/>
    <property type="match status" value="1"/>
</dbReference>
<keyword evidence="8" id="KW-0520">NAD</keyword>
<name>A0AAD9USJ6_ACRCE</name>
<evidence type="ECO:0000256" key="1">
    <source>
        <dbReference type="ARBA" id="ARBA00005188"/>
    </source>
</evidence>
<keyword evidence="14" id="KW-1185">Reference proteome</keyword>
<dbReference type="GO" id="GO:0003952">
    <property type="term" value="F:NAD+ synthase (glutamine-hydrolyzing) activity"/>
    <property type="evidence" value="ECO:0007669"/>
    <property type="project" value="UniProtKB-EC"/>
</dbReference>
<dbReference type="GO" id="GO:0004359">
    <property type="term" value="F:glutaminase activity"/>
    <property type="evidence" value="ECO:0007669"/>
    <property type="project" value="InterPro"/>
</dbReference>
<dbReference type="Pfam" id="PF00795">
    <property type="entry name" value="CN_hydrolase"/>
    <property type="match status" value="1"/>
</dbReference>
<dbReference type="Pfam" id="PF02540">
    <property type="entry name" value="NAD_synthase"/>
    <property type="match status" value="1"/>
</dbReference>
<comment type="catalytic activity">
    <reaction evidence="10">
        <text>deamido-NAD(+) + L-glutamine + ATP + H2O = L-glutamate + AMP + diphosphate + NAD(+) + H(+)</text>
        <dbReference type="Rhea" id="RHEA:24384"/>
        <dbReference type="ChEBI" id="CHEBI:15377"/>
        <dbReference type="ChEBI" id="CHEBI:15378"/>
        <dbReference type="ChEBI" id="CHEBI:29985"/>
        <dbReference type="ChEBI" id="CHEBI:30616"/>
        <dbReference type="ChEBI" id="CHEBI:33019"/>
        <dbReference type="ChEBI" id="CHEBI:57540"/>
        <dbReference type="ChEBI" id="CHEBI:58359"/>
        <dbReference type="ChEBI" id="CHEBI:58437"/>
        <dbReference type="ChEBI" id="CHEBI:456215"/>
        <dbReference type="EC" id="6.3.5.1"/>
    </reaction>
</comment>
<dbReference type="GO" id="GO:0005524">
    <property type="term" value="F:ATP binding"/>
    <property type="evidence" value="ECO:0007669"/>
    <property type="project" value="UniProtKB-KW"/>
</dbReference>
<evidence type="ECO:0000256" key="6">
    <source>
        <dbReference type="ARBA" id="ARBA00022741"/>
    </source>
</evidence>
<reference evidence="13" key="2">
    <citation type="journal article" date="2023" name="Science">
        <title>Genomic signatures of disease resistance in endangered staghorn corals.</title>
        <authorList>
            <person name="Vollmer S.V."/>
            <person name="Selwyn J.D."/>
            <person name="Despard B.A."/>
            <person name="Roesel C.L."/>
        </authorList>
    </citation>
    <scope>NUCLEOTIDE SEQUENCE</scope>
    <source>
        <strain evidence="13">K2</strain>
    </source>
</reference>
<dbReference type="Gene3D" id="3.40.50.620">
    <property type="entry name" value="HUPs"/>
    <property type="match status" value="2"/>
</dbReference>
<dbReference type="InterPro" id="IPR036526">
    <property type="entry name" value="C-N_Hydrolase_sf"/>
</dbReference>
<dbReference type="Gene3D" id="3.60.110.10">
    <property type="entry name" value="Carbon-nitrogen hydrolase"/>
    <property type="match status" value="1"/>
</dbReference>
<dbReference type="CDD" id="cd00553">
    <property type="entry name" value="NAD_synthase"/>
    <property type="match status" value="1"/>
</dbReference>
<dbReference type="PANTHER" id="PTHR23090">
    <property type="entry name" value="NH 3 /GLUTAMINE-DEPENDENT NAD + SYNTHETASE"/>
    <property type="match status" value="1"/>
</dbReference>
<accession>A0AAD9USJ6</accession>
<dbReference type="FunFam" id="3.60.110.10:FF:000003">
    <property type="entry name" value="Glutamine-dependent NAD(+) synthetase"/>
    <property type="match status" value="1"/>
</dbReference>
<evidence type="ECO:0000256" key="10">
    <source>
        <dbReference type="ARBA" id="ARBA00052340"/>
    </source>
</evidence>
<evidence type="ECO:0000313" key="14">
    <source>
        <dbReference type="Proteomes" id="UP001249851"/>
    </source>
</evidence>
<evidence type="ECO:0000256" key="8">
    <source>
        <dbReference type="ARBA" id="ARBA00023027"/>
    </source>
</evidence>